<reference evidence="9 10" key="1">
    <citation type="submission" date="2020-03" db="EMBL/GenBank/DDBJ databases">
        <title>Whole genome shotgun sequence of Phytohabitans houttuyneae NBRC 108639.</title>
        <authorList>
            <person name="Komaki H."/>
            <person name="Tamura T."/>
        </authorList>
    </citation>
    <scope>NUCLEOTIDE SEQUENCE [LARGE SCALE GENOMIC DNA]</scope>
    <source>
        <strain evidence="9 10">NBRC 108639</strain>
    </source>
</reference>
<evidence type="ECO:0000256" key="2">
    <source>
        <dbReference type="ARBA" id="ARBA00012513"/>
    </source>
</evidence>
<accession>A0A6V8KLT3</accession>
<feature type="binding site" evidence="7">
    <location>
        <position position="33"/>
    </location>
    <ligand>
        <name>ATP</name>
        <dbReference type="ChEBI" id="CHEBI:30616"/>
    </ligand>
</feature>
<dbReference type="InterPro" id="IPR050660">
    <property type="entry name" value="NEK_Ser/Thr_kinase"/>
</dbReference>
<dbReference type="InterPro" id="IPR011009">
    <property type="entry name" value="Kinase-like_dom_sf"/>
</dbReference>
<keyword evidence="3" id="KW-0808">Transferase</keyword>
<keyword evidence="4 7" id="KW-0547">Nucleotide-binding</keyword>
<protein>
    <recommendedName>
        <fullName evidence="2">non-specific serine/threonine protein kinase</fullName>
        <ecNumber evidence="2">2.7.11.1</ecNumber>
    </recommendedName>
</protein>
<name>A0A6V8KLT3_9ACTN</name>
<dbReference type="PANTHER" id="PTHR43671:SF13">
    <property type="entry name" value="SERINE_THREONINE-PROTEIN KINASE NEK2"/>
    <property type="match status" value="1"/>
</dbReference>
<dbReference type="Gene3D" id="1.10.510.10">
    <property type="entry name" value="Transferase(Phosphotransferase) domain 1"/>
    <property type="match status" value="1"/>
</dbReference>
<dbReference type="Pfam" id="PF00069">
    <property type="entry name" value="Pkinase"/>
    <property type="match status" value="1"/>
</dbReference>
<keyword evidence="5" id="KW-0418">Kinase</keyword>
<evidence type="ECO:0000256" key="6">
    <source>
        <dbReference type="ARBA" id="ARBA00022840"/>
    </source>
</evidence>
<evidence type="ECO:0000256" key="5">
    <source>
        <dbReference type="ARBA" id="ARBA00022777"/>
    </source>
</evidence>
<gene>
    <name evidence="9" type="ORF">Phou_090040</name>
</gene>
<dbReference type="SUPFAM" id="SSF56112">
    <property type="entry name" value="Protein kinase-like (PK-like)"/>
    <property type="match status" value="1"/>
</dbReference>
<dbReference type="CDD" id="cd14014">
    <property type="entry name" value="STKc_PknB_like"/>
    <property type="match status" value="1"/>
</dbReference>
<dbReference type="PROSITE" id="PS50011">
    <property type="entry name" value="PROTEIN_KINASE_DOM"/>
    <property type="match status" value="1"/>
</dbReference>
<dbReference type="InterPro" id="IPR000719">
    <property type="entry name" value="Prot_kinase_dom"/>
</dbReference>
<dbReference type="InterPro" id="IPR017441">
    <property type="entry name" value="Protein_kinase_ATP_BS"/>
</dbReference>
<evidence type="ECO:0000313" key="9">
    <source>
        <dbReference type="EMBL" id="GFJ84824.1"/>
    </source>
</evidence>
<evidence type="ECO:0000256" key="7">
    <source>
        <dbReference type="PROSITE-ProRule" id="PRU10141"/>
    </source>
</evidence>
<comment type="caution">
    <text evidence="9">The sequence shown here is derived from an EMBL/GenBank/DDBJ whole genome shotgun (WGS) entry which is preliminary data.</text>
</comment>
<dbReference type="SMART" id="SM00220">
    <property type="entry name" value="S_TKc"/>
    <property type="match status" value="1"/>
</dbReference>
<feature type="domain" description="Protein kinase" evidence="8">
    <location>
        <begin position="5"/>
        <end position="254"/>
    </location>
</feature>
<dbReference type="PANTHER" id="PTHR43671">
    <property type="entry name" value="SERINE/THREONINE-PROTEIN KINASE NEK"/>
    <property type="match status" value="1"/>
</dbReference>
<sequence>MAFTYNTDDRLGSGAFSNVYAATDDAGRKLAAKVIQFRDREDDLQLAMREVEILGELKAKPNDHLVHAVDIALESDHLVLVMARADRTLADLIAEGPVPEAEVKNILIQIATGMESLALASVVHRDIKPTNVLELNGQWCLTDFGISRITSRARADHTWRATGTAEYRAPEVFRDQDETVRADLYSLGCIAYELITGVQAFPYADGDIRIRQLTEQPELPEGTDPTLRSVVAQLLNKEPAARPSDARQVREQLVASGRLSPEQSMLLGVRAVVDEREALSALGQSLQAANAERFRQAAVQVHALWARFVELLTEVFPTAEPEQIPGEFRVNFNGMSVSFLRFVGQGFHYAADLPELILVGEVKVRSGTIHGEATIANLYSLWVNDLPQLRIAQFEIEGYELPPGRDLVKLPRAANSHYMPRAYAEHGPTFGEIVISDELADANALLRYVAAYLQPLTGQ</sequence>
<evidence type="ECO:0000256" key="3">
    <source>
        <dbReference type="ARBA" id="ARBA00022679"/>
    </source>
</evidence>
<comment type="similarity">
    <text evidence="1">Belongs to the protein kinase superfamily. NEK Ser/Thr protein kinase family. NIMA subfamily.</text>
</comment>
<dbReference type="PROSITE" id="PS00107">
    <property type="entry name" value="PROTEIN_KINASE_ATP"/>
    <property type="match status" value="1"/>
</dbReference>
<dbReference type="AlphaFoldDB" id="A0A6V8KLT3"/>
<dbReference type="RefSeq" id="WP_218579578.1">
    <property type="nucleotide sequence ID" value="NZ_BLPF01000004.1"/>
</dbReference>
<evidence type="ECO:0000313" key="10">
    <source>
        <dbReference type="Proteomes" id="UP000482800"/>
    </source>
</evidence>
<reference evidence="9 10" key="2">
    <citation type="submission" date="2020-03" db="EMBL/GenBank/DDBJ databases">
        <authorList>
            <person name="Ichikawa N."/>
            <person name="Kimura A."/>
            <person name="Kitahashi Y."/>
            <person name="Uohara A."/>
        </authorList>
    </citation>
    <scope>NUCLEOTIDE SEQUENCE [LARGE SCALE GENOMIC DNA]</scope>
    <source>
        <strain evidence="9 10">NBRC 108639</strain>
    </source>
</reference>
<dbReference type="GO" id="GO:0004674">
    <property type="term" value="F:protein serine/threonine kinase activity"/>
    <property type="evidence" value="ECO:0007669"/>
    <property type="project" value="UniProtKB-EC"/>
</dbReference>
<evidence type="ECO:0000259" key="8">
    <source>
        <dbReference type="PROSITE" id="PS50011"/>
    </source>
</evidence>
<evidence type="ECO:0000256" key="1">
    <source>
        <dbReference type="ARBA" id="ARBA00010886"/>
    </source>
</evidence>
<dbReference type="GO" id="GO:0005524">
    <property type="term" value="F:ATP binding"/>
    <property type="evidence" value="ECO:0007669"/>
    <property type="project" value="UniProtKB-UniRule"/>
</dbReference>
<keyword evidence="6 7" id="KW-0067">ATP-binding</keyword>
<keyword evidence="10" id="KW-1185">Reference proteome</keyword>
<dbReference type="Proteomes" id="UP000482800">
    <property type="component" value="Unassembled WGS sequence"/>
</dbReference>
<dbReference type="EC" id="2.7.11.1" evidence="2"/>
<organism evidence="9 10">
    <name type="scientific">Phytohabitans houttuyneae</name>
    <dbReference type="NCBI Taxonomy" id="1076126"/>
    <lineage>
        <taxon>Bacteria</taxon>
        <taxon>Bacillati</taxon>
        <taxon>Actinomycetota</taxon>
        <taxon>Actinomycetes</taxon>
        <taxon>Micromonosporales</taxon>
        <taxon>Micromonosporaceae</taxon>
    </lineage>
</organism>
<proteinExistence type="inferred from homology"/>
<dbReference type="EMBL" id="BLPF01000004">
    <property type="protein sequence ID" value="GFJ84824.1"/>
    <property type="molecule type" value="Genomic_DNA"/>
</dbReference>
<evidence type="ECO:0000256" key="4">
    <source>
        <dbReference type="ARBA" id="ARBA00022741"/>
    </source>
</evidence>